<name>A0A2T7NQV5_POMCA</name>
<accession>A0A2T7NQV5</accession>
<evidence type="ECO:0000256" key="1">
    <source>
        <dbReference type="SAM" id="MobiDB-lite"/>
    </source>
</evidence>
<dbReference type="Proteomes" id="UP000245119">
    <property type="component" value="Linkage Group LG10"/>
</dbReference>
<sequence length="87" mass="9387">MLDCSRSQTFASPVKDGRLGMGGAWREQKSPHAQHHAPEMPLRSNCPAPVTDNSIQQTIAATGPPSARCPLTSLIQTTPTDLLLHRT</sequence>
<evidence type="ECO:0000313" key="3">
    <source>
        <dbReference type="Proteomes" id="UP000245119"/>
    </source>
</evidence>
<organism evidence="2 3">
    <name type="scientific">Pomacea canaliculata</name>
    <name type="common">Golden apple snail</name>
    <dbReference type="NCBI Taxonomy" id="400727"/>
    <lineage>
        <taxon>Eukaryota</taxon>
        <taxon>Metazoa</taxon>
        <taxon>Spiralia</taxon>
        <taxon>Lophotrochozoa</taxon>
        <taxon>Mollusca</taxon>
        <taxon>Gastropoda</taxon>
        <taxon>Caenogastropoda</taxon>
        <taxon>Architaenioglossa</taxon>
        <taxon>Ampullarioidea</taxon>
        <taxon>Ampullariidae</taxon>
        <taxon>Pomacea</taxon>
    </lineage>
</organism>
<gene>
    <name evidence="2" type="ORF">C0Q70_16804</name>
</gene>
<comment type="caution">
    <text evidence="2">The sequence shown here is derived from an EMBL/GenBank/DDBJ whole genome shotgun (WGS) entry which is preliminary data.</text>
</comment>
<feature type="region of interest" description="Disordered" evidence="1">
    <location>
        <begin position="1"/>
        <end position="51"/>
    </location>
</feature>
<dbReference type="EMBL" id="PZQS01000010">
    <property type="protein sequence ID" value="PVD23532.1"/>
    <property type="molecule type" value="Genomic_DNA"/>
</dbReference>
<proteinExistence type="predicted"/>
<dbReference type="AlphaFoldDB" id="A0A2T7NQV5"/>
<keyword evidence="3" id="KW-1185">Reference proteome</keyword>
<reference evidence="2 3" key="1">
    <citation type="submission" date="2018-04" db="EMBL/GenBank/DDBJ databases">
        <title>The genome of golden apple snail Pomacea canaliculata provides insight into stress tolerance and invasive adaptation.</title>
        <authorList>
            <person name="Liu C."/>
            <person name="Liu B."/>
            <person name="Ren Y."/>
            <person name="Zhang Y."/>
            <person name="Wang H."/>
            <person name="Li S."/>
            <person name="Jiang F."/>
            <person name="Yin L."/>
            <person name="Zhang G."/>
            <person name="Qian W."/>
            <person name="Fan W."/>
        </authorList>
    </citation>
    <scope>NUCLEOTIDE SEQUENCE [LARGE SCALE GENOMIC DNA]</scope>
    <source>
        <strain evidence="2">SZHN2017</strain>
        <tissue evidence="2">Muscle</tissue>
    </source>
</reference>
<evidence type="ECO:0000313" key="2">
    <source>
        <dbReference type="EMBL" id="PVD23532.1"/>
    </source>
</evidence>
<feature type="compositionally biased region" description="Polar residues" evidence="1">
    <location>
        <begin position="1"/>
        <end position="11"/>
    </location>
</feature>
<protein>
    <submittedName>
        <fullName evidence="2">Uncharacterized protein</fullName>
    </submittedName>
</protein>